<keyword evidence="3" id="KW-1185">Reference proteome</keyword>
<dbReference type="OrthoDB" id="981191at2"/>
<evidence type="ECO:0000313" key="2">
    <source>
        <dbReference type="EMBL" id="BAY82629.1"/>
    </source>
</evidence>
<evidence type="ECO:0000259" key="1">
    <source>
        <dbReference type="Pfam" id="PF13577"/>
    </source>
</evidence>
<dbReference type="Pfam" id="PF13577">
    <property type="entry name" value="SnoaL_4"/>
    <property type="match status" value="1"/>
</dbReference>
<gene>
    <name evidence="2" type="ORF">NIES267_21130</name>
</gene>
<dbReference type="AlphaFoldDB" id="A0A1Z4LN37"/>
<organism evidence="2 3">
    <name type="scientific">Calothrix parasitica NIES-267</name>
    <dbReference type="NCBI Taxonomy" id="1973488"/>
    <lineage>
        <taxon>Bacteria</taxon>
        <taxon>Bacillati</taxon>
        <taxon>Cyanobacteriota</taxon>
        <taxon>Cyanophyceae</taxon>
        <taxon>Nostocales</taxon>
        <taxon>Calotrichaceae</taxon>
        <taxon>Calothrix</taxon>
    </lineage>
</organism>
<dbReference type="Proteomes" id="UP000218418">
    <property type="component" value="Chromosome"/>
</dbReference>
<dbReference type="SUPFAM" id="SSF54427">
    <property type="entry name" value="NTF2-like"/>
    <property type="match status" value="1"/>
</dbReference>
<feature type="domain" description="SnoaL-like" evidence="1">
    <location>
        <begin position="8"/>
        <end position="135"/>
    </location>
</feature>
<evidence type="ECO:0000313" key="3">
    <source>
        <dbReference type="Proteomes" id="UP000218418"/>
    </source>
</evidence>
<accession>A0A1Z4LN37</accession>
<proteinExistence type="predicted"/>
<sequence length="156" mass="17804">MKDSIVSAADRIEIIELINQFGMLIDLRDWENFANLFTDSVEFDYSSIGEVAGSLEPKDIVNSARNDLGGFQATQHMITNHHIKFSNNNHATCQAHVRAFHYLPGEPGKDILEMGGYYTAGLIRTDSTWKIKRWKFNVLWSRGNQQIFDVARQKVV</sequence>
<name>A0A1Z4LN37_9CYAN</name>
<protein>
    <recommendedName>
        <fullName evidence="1">SnoaL-like domain-containing protein</fullName>
    </recommendedName>
</protein>
<dbReference type="EMBL" id="AP018227">
    <property type="protein sequence ID" value="BAY82629.1"/>
    <property type="molecule type" value="Genomic_DNA"/>
</dbReference>
<dbReference type="Gene3D" id="3.10.450.50">
    <property type="match status" value="1"/>
</dbReference>
<reference evidence="2 3" key="1">
    <citation type="submission" date="2017-06" db="EMBL/GenBank/DDBJ databases">
        <title>Genome sequencing of cyanobaciteial culture collection at National Institute for Environmental Studies (NIES).</title>
        <authorList>
            <person name="Hirose Y."/>
            <person name="Shimura Y."/>
            <person name="Fujisawa T."/>
            <person name="Nakamura Y."/>
            <person name="Kawachi M."/>
        </authorList>
    </citation>
    <scope>NUCLEOTIDE SEQUENCE [LARGE SCALE GENOMIC DNA]</scope>
    <source>
        <strain evidence="2 3">NIES-267</strain>
    </source>
</reference>
<dbReference type="InterPro" id="IPR037401">
    <property type="entry name" value="SnoaL-like"/>
</dbReference>
<dbReference type="InterPro" id="IPR032710">
    <property type="entry name" value="NTF2-like_dom_sf"/>
</dbReference>